<accession>A0A1E5GT76</accession>
<name>A0A1E5GT76_9ENTE</name>
<dbReference type="EMBL" id="MIKB01000014">
    <property type="protein sequence ID" value="OEG15888.1"/>
    <property type="molecule type" value="Genomic_DNA"/>
</dbReference>
<dbReference type="AlphaFoldDB" id="A0A1E5GT76"/>
<dbReference type="RefSeq" id="WP_069635086.1">
    <property type="nucleotide sequence ID" value="NZ_JXKZ01000018.1"/>
</dbReference>
<sequence>MAREIKKLVHLYIPEDSGGNKPNTCEAGYFQHLFQRRLKNHQLKFYTEPQTNSFKKALKSNEFKEDLFFVLTDLDYKEDRSNISDVVRDIRSLSNEYREKATIVVSGRSWEVWVCMHKCAYTKPFSTQKALNKDVQEDYVKKHQWYKKESINLYSTLDNACANARIARGNRISGCIKQPDSKNYVTELPDFGNEALTQWFIKEVETFTYVDFLVEKLKALCL</sequence>
<reference evidence="2" key="1">
    <citation type="submission" date="2016-09" db="EMBL/GenBank/DDBJ databases">
        <authorList>
            <person name="Gulvik C.A."/>
        </authorList>
    </citation>
    <scope>NUCLEOTIDE SEQUENCE [LARGE SCALE GENOMIC DNA]</scope>
    <source>
        <strain evidence="2">LMG 26306</strain>
    </source>
</reference>
<dbReference type="STRING" id="903983.BCR23_07000"/>
<gene>
    <name evidence="1" type="ORF">BCR23_07000</name>
</gene>
<protein>
    <recommendedName>
        <fullName evidence="3">RloB domain-containing protein</fullName>
    </recommendedName>
</protein>
<keyword evidence="2" id="KW-1185">Reference proteome</keyword>
<dbReference type="OrthoDB" id="2363474at2"/>
<proteinExistence type="predicted"/>
<organism evidence="1 2">
    <name type="scientific">Enterococcus quebecensis</name>
    <dbReference type="NCBI Taxonomy" id="903983"/>
    <lineage>
        <taxon>Bacteria</taxon>
        <taxon>Bacillati</taxon>
        <taxon>Bacillota</taxon>
        <taxon>Bacilli</taxon>
        <taxon>Lactobacillales</taxon>
        <taxon>Enterococcaceae</taxon>
        <taxon>Enterococcus</taxon>
    </lineage>
</organism>
<evidence type="ECO:0000313" key="1">
    <source>
        <dbReference type="EMBL" id="OEG15888.1"/>
    </source>
</evidence>
<evidence type="ECO:0008006" key="3">
    <source>
        <dbReference type="Google" id="ProtNLM"/>
    </source>
</evidence>
<evidence type="ECO:0000313" key="2">
    <source>
        <dbReference type="Proteomes" id="UP000094764"/>
    </source>
</evidence>
<comment type="caution">
    <text evidence="1">The sequence shown here is derived from an EMBL/GenBank/DDBJ whole genome shotgun (WGS) entry which is preliminary data.</text>
</comment>
<dbReference type="Proteomes" id="UP000094764">
    <property type="component" value="Unassembled WGS sequence"/>
</dbReference>